<dbReference type="GO" id="GO:0016747">
    <property type="term" value="F:acyltransferase activity, transferring groups other than amino-acyl groups"/>
    <property type="evidence" value="ECO:0007669"/>
    <property type="project" value="InterPro"/>
</dbReference>
<evidence type="ECO:0000259" key="1">
    <source>
        <dbReference type="PROSITE" id="PS51186"/>
    </source>
</evidence>
<reference evidence="2 3" key="1">
    <citation type="journal article" date="2012" name="J. Bacteriol.">
        <title>Genome sequence of Rhizobium grahamii CCGE502, a broad-host-range symbiont with low nodulation competitiveness in Phaseolus vulgaris.</title>
        <authorList>
            <person name="Althabegoiti M.J."/>
            <person name="Lozano L."/>
            <person name="Torres-Tejerizo G."/>
            <person name="Ormeno-Orrillo E."/>
            <person name="Rogel M.A."/>
            <person name="Gonzalez V."/>
            <person name="Martinez-Romero E."/>
        </authorList>
    </citation>
    <scope>NUCLEOTIDE SEQUENCE [LARGE SCALE GENOMIC DNA]</scope>
    <source>
        <strain evidence="2 3">CCGE 502</strain>
    </source>
</reference>
<comment type="caution">
    <text evidence="2">The sequence shown here is derived from an EMBL/GenBank/DDBJ whole genome shotgun (WGS) entry which is preliminary data.</text>
</comment>
<dbReference type="InterPro" id="IPR000182">
    <property type="entry name" value="GNAT_dom"/>
</dbReference>
<dbReference type="STRING" id="990285.RGCCGE502_05130"/>
<feature type="domain" description="N-acetyltransferase" evidence="1">
    <location>
        <begin position="1"/>
        <end position="146"/>
    </location>
</feature>
<dbReference type="AlphaFoldDB" id="S3HLQ9"/>
<proteinExistence type="predicted"/>
<dbReference type="eggNOG" id="ENOG5032E99">
    <property type="taxonomic scope" value="Bacteria"/>
</dbReference>
<keyword evidence="3" id="KW-1185">Reference proteome</keyword>
<dbReference type="EMBL" id="AEYE02000005">
    <property type="protein sequence ID" value="EPE99539.1"/>
    <property type="molecule type" value="Genomic_DNA"/>
</dbReference>
<evidence type="ECO:0000313" key="3">
    <source>
        <dbReference type="Proteomes" id="UP000014411"/>
    </source>
</evidence>
<dbReference type="Proteomes" id="UP000014411">
    <property type="component" value="Unassembled WGS sequence"/>
</dbReference>
<accession>S3HLQ9</accession>
<protein>
    <submittedName>
        <fullName evidence="2">N-acetyltransferase GCN5</fullName>
    </submittedName>
</protein>
<keyword evidence="2" id="KW-0808">Transferase</keyword>
<dbReference type="RefSeq" id="WP_016553099.1">
    <property type="nucleotide sequence ID" value="NZ_AEYE02000005.1"/>
</dbReference>
<sequence length="146" mass="15853">MHIHEARLSHLPALVALAERFHVEIGGPYPFKIDRVRAFLSQAITSAEFLTLLAGESPCGFLIARAGTNYLTGERMAEEVAMFVEPASRSAGLAAALISEFEAWAMSTGCSVVKLTSQHSARPEAVARLYRRSGYAAAETAFIKRL</sequence>
<dbReference type="HOGENOM" id="CLU_1811704_0_0_5"/>
<evidence type="ECO:0000313" key="2">
    <source>
        <dbReference type="EMBL" id="EPE99539.1"/>
    </source>
</evidence>
<dbReference type="CDD" id="cd04301">
    <property type="entry name" value="NAT_SF"/>
    <property type="match status" value="1"/>
</dbReference>
<dbReference type="PROSITE" id="PS51186">
    <property type="entry name" value="GNAT"/>
    <property type="match status" value="1"/>
</dbReference>
<dbReference type="Gene3D" id="3.40.630.30">
    <property type="match status" value="1"/>
</dbReference>
<dbReference type="InterPro" id="IPR016181">
    <property type="entry name" value="Acyl_CoA_acyltransferase"/>
</dbReference>
<organism evidence="2 3">
    <name type="scientific">Rhizobium grahamii CCGE 502</name>
    <dbReference type="NCBI Taxonomy" id="990285"/>
    <lineage>
        <taxon>Bacteria</taxon>
        <taxon>Pseudomonadati</taxon>
        <taxon>Pseudomonadota</taxon>
        <taxon>Alphaproteobacteria</taxon>
        <taxon>Hyphomicrobiales</taxon>
        <taxon>Rhizobiaceae</taxon>
        <taxon>Rhizobium/Agrobacterium group</taxon>
        <taxon>Rhizobium</taxon>
    </lineage>
</organism>
<gene>
    <name evidence="2" type="ORF">RGCCGE502_05130</name>
</gene>
<name>S3HLQ9_9HYPH</name>
<dbReference type="SUPFAM" id="SSF55729">
    <property type="entry name" value="Acyl-CoA N-acyltransferases (Nat)"/>
    <property type="match status" value="1"/>
</dbReference>
<dbReference type="Pfam" id="PF00583">
    <property type="entry name" value="Acetyltransf_1"/>
    <property type="match status" value="1"/>
</dbReference>